<dbReference type="RefSeq" id="XP_001437630.1">
    <property type="nucleotide sequence ID" value="XM_001437593.1"/>
</dbReference>
<evidence type="ECO:0008006" key="3">
    <source>
        <dbReference type="Google" id="ProtNLM"/>
    </source>
</evidence>
<keyword evidence="2" id="KW-1185">Reference proteome</keyword>
<sequence>MFIVKLRLINDFQIDNLFISFQNTSFLLKLILAKVNHHVSTSFSIILLICVRFNQVSLSCYSRKVYSANFSYILNLKNGKIHPHLKCSKYLLIAQKLNYLDLLCKKVHLIKFQKLVKYIFYLTKLPSIFKLFKKYKESAFAFTLRQPHFLIILQFNQFIFTSKYIILLLLKHKEQHLCNLQFENSFLSNGQKSESSNKTQRINEGQDQLMTLFIKIRVNDERGRMIEWNIQII</sequence>
<dbReference type="KEGG" id="ptm:GSPATT00038335001"/>
<gene>
    <name evidence="1" type="ORF">GSPATT00038335001</name>
</gene>
<evidence type="ECO:0000313" key="2">
    <source>
        <dbReference type="Proteomes" id="UP000000600"/>
    </source>
</evidence>
<dbReference type="EMBL" id="CT868076">
    <property type="protein sequence ID" value="CAK70233.1"/>
    <property type="molecule type" value="Genomic_DNA"/>
</dbReference>
<dbReference type="AlphaFoldDB" id="A0CHG6"/>
<dbReference type="GeneID" id="5023415"/>
<reference evidence="1 2" key="1">
    <citation type="journal article" date="2006" name="Nature">
        <title>Global trends of whole-genome duplications revealed by the ciliate Paramecium tetraurelia.</title>
        <authorList>
            <consortium name="Genoscope"/>
            <person name="Aury J.-M."/>
            <person name="Jaillon O."/>
            <person name="Duret L."/>
            <person name="Noel B."/>
            <person name="Jubin C."/>
            <person name="Porcel B.M."/>
            <person name="Segurens B."/>
            <person name="Daubin V."/>
            <person name="Anthouard V."/>
            <person name="Aiach N."/>
            <person name="Arnaiz O."/>
            <person name="Billaut A."/>
            <person name="Beisson J."/>
            <person name="Blanc I."/>
            <person name="Bouhouche K."/>
            <person name="Camara F."/>
            <person name="Duharcourt S."/>
            <person name="Guigo R."/>
            <person name="Gogendeau D."/>
            <person name="Katinka M."/>
            <person name="Keller A.-M."/>
            <person name="Kissmehl R."/>
            <person name="Klotz C."/>
            <person name="Koll F."/>
            <person name="Le Moue A."/>
            <person name="Lepere C."/>
            <person name="Malinsky S."/>
            <person name="Nowacki M."/>
            <person name="Nowak J.K."/>
            <person name="Plattner H."/>
            <person name="Poulain J."/>
            <person name="Ruiz F."/>
            <person name="Serrano V."/>
            <person name="Zagulski M."/>
            <person name="Dessen P."/>
            <person name="Betermier M."/>
            <person name="Weissenbach J."/>
            <person name="Scarpelli C."/>
            <person name="Schachter V."/>
            <person name="Sperling L."/>
            <person name="Meyer E."/>
            <person name="Cohen J."/>
            <person name="Wincker P."/>
        </authorList>
    </citation>
    <scope>NUCLEOTIDE SEQUENCE [LARGE SCALE GENOMIC DNA]</scope>
    <source>
        <strain evidence="1 2">Stock d4-2</strain>
    </source>
</reference>
<proteinExistence type="predicted"/>
<dbReference type="InParanoid" id="A0CHG6"/>
<evidence type="ECO:0000313" key="1">
    <source>
        <dbReference type="EMBL" id="CAK70233.1"/>
    </source>
</evidence>
<accession>A0CHG6</accession>
<dbReference type="HOGENOM" id="CLU_1191880_0_0_1"/>
<organism evidence="1 2">
    <name type="scientific">Paramecium tetraurelia</name>
    <dbReference type="NCBI Taxonomy" id="5888"/>
    <lineage>
        <taxon>Eukaryota</taxon>
        <taxon>Sar</taxon>
        <taxon>Alveolata</taxon>
        <taxon>Ciliophora</taxon>
        <taxon>Intramacronucleata</taxon>
        <taxon>Oligohymenophorea</taxon>
        <taxon>Peniculida</taxon>
        <taxon>Parameciidae</taxon>
        <taxon>Paramecium</taxon>
    </lineage>
</organism>
<dbReference type="Proteomes" id="UP000000600">
    <property type="component" value="Unassembled WGS sequence"/>
</dbReference>
<protein>
    <recommendedName>
        <fullName evidence="3">Transmembrane protein</fullName>
    </recommendedName>
</protein>
<name>A0CHG6_PARTE</name>